<proteinExistence type="predicted"/>
<dbReference type="GO" id="GO:0016787">
    <property type="term" value="F:hydrolase activity"/>
    <property type="evidence" value="ECO:0007669"/>
    <property type="project" value="UniProtKB-KW"/>
</dbReference>
<gene>
    <name evidence="1" type="ORF">ACFL27_01680</name>
</gene>
<organism evidence="1 2">
    <name type="scientific">candidate division CSSED10-310 bacterium</name>
    <dbReference type="NCBI Taxonomy" id="2855610"/>
    <lineage>
        <taxon>Bacteria</taxon>
        <taxon>Bacteria division CSSED10-310</taxon>
    </lineage>
</organism>
<evidence type="ECO:0000313" key="2">
    <source>
        <dbReference type="Proteomes" id="UP001594351"/>
    </source>
</evidence>
<dbReference type="Pfam" id="PF14539">
    <property type="entry name" value="DUF4442"/>
    <property type="match status" value="1"/>
</dbReference>
<protein>
    <submittedName>
        <fullName evidence="1">PaaI family thioesterase</fullName>
        <ecNumber evidence="1">3.1.2.-</ecNumber>
    </submittedName>
</protein>
<accession>A0ABV6YS49</accession>
<dbReference type="InterPro" id="IPR029069">
    <property type="entry name" value="HotDog_dom_sf"/>
</dbReference>
<keyword evidence="1" id="KW-0378">Hydrolase</keyword>
<dbReference type="CDD" id="cd03443">
    <property type="entry name" value="PaaI_thioesterase"/>
    <property type="match status" value="1"/>
</dbReference>
<dbReference type="Gene3D" id="3.10.129.10">
    <property type="entry name" value="Hotdog Thioesterase"/>
    <property type="match status" value="1"/>
</dbReference>
<dbReference type="Proteomes" id="UP001594351">
    <property type="component" value="Unassembled WGS sequence"/>
</dbReference>
<reference evidence="1 2" key="1">
    <citation type="submission" date="2024-09" db="EMBL/GenBank/DDBJ databases">
        <title>Laminarin stimulates single cell rates of sulfate reduction while oxygen inhibits transcriptomic activity in coastal marine sediment.</title>
        <authorList>
            <person name="Lindsay M."/>
            <person name="Orcutt B."/>
            <person name="Emerson D."/>
            <person name="Stepanauskas R."/>
            <person name="D'Angelo T."/>
        </authorList>
    </citation>
    <scope>NUCLEOTIDE SEQUENCE [LARGE SCALE GENOMIC DNA]</scope>
    <source>
        <strain evidence="1">SAG AM-311-K15</strain>
    </source>
</reference>
<dbReference type="EC" id="3.1.2.-" evidence="1"/>
<name>A0ABV6YS49_UNCC1</name>
<dbReference type="SUPFAM" id="SSF54637">
    <property type="entry name" value="Thioesterase/thiol ester dehydrase-isomerase"/>
    <property type="match status" value="1"/>
</dbReference>
<dbReference type="InterPro" id="IPR027961">
    <property type="entry name" value="DUF4442"/>
</dbReference>
<keyword evidence="2" id="KW-1185">Reference proteome</keyword>
<evidence type="ECO:0000313" key="1">
    <source>
        <dbReference type="EMBL" id="MFC1848893.1"/>
    </source>
</evidence>
<comment type="caution">
    <text evidence="1">The sequence shown here is derived from an EMBL/GenBank/DDBJ whole genome shotgun (WGS) entry which is preliminary data.</text>
</comment>
<dbReference type="EMBL" id="JBHPBY010000011">
    <property type="protein sequence ID" value="MFC1848893.1"/>
    <property type="molecule type" value="Genomic_DNA"/>
</dbReference>
<sequence>MNPKEAFQAFLYNSIPLIKKLGISIETLDKESVTTRLPAADFNKNHVNTVYAGIQFTMMEVTGGIIFASTFDINKYFMVILSMNIEYHKPAKGELICSCSFSEADRVALMAELDEQGKARTTLSMELKDKADITVASAQATYYISLRK</sequence>